<organism evidence="2 3">
    <name type="scientific">Cherax quadricarinatus</name>
    <name type="common">Australian red claw crayfish</name>
    <dbReference type="NCBI Taxonomy" id="27406"/>
    <lineage>
        <taxon>Eukaryota</taxon>
        <taxon>Metazoa</taxon>
        <taxon>Ecdysozoa</taxon>
        <taxon>Arthropoda</taxon>
        <taxon>Crustacea</taxon>
        <taxon>Multicrustacea</taxon>
        <taxon>Malacostraca</taxon>
        <taxon>Eumalacostraca</taxon>
        <taxon>Eucarida</taxon>
        <taxon>Decapoda</taxon>
        <taxon>Pleocyemata</taxon>
        <taxon>Astacidea</taxon>
        <taxon>Parastacoidea</taxon>
        <taxon>Parastacidae</taxon>
        <taxon>Cherax</taxon>
    </lineage>
</organism>
<evidence type="ECO:0000313" key="3">
    <source>
        <dbReference type="Proteomes" id="UP001445076"/>
    </source>
</evidence>
<dbReference type="EMBL" id="JARKIK010000042">
    <property type="protein sequence ID" value="KAK8737500.1"/>
    <property type="molecule type" value="Genomic_DNA"/>
</dbReference>
<dbReference type="AlphaFoldDB" id="A0AAW0XCT6"/>
<sequence length="138" mass="15766">TFCMHLASVYTLHVLMNVSCRVYIVIIWLACVLYWCHQLLSPAVEPHQSFYTLFLAQLCVTAVAWQCATPGVTIKFTCRSFVLEITVLFAAPANRLSTLTVRNVTSVHHLVKECVQIVVHASYSNFWKCSNVEERDIW</sequence>
<feature type="transmembrane region" description="Helical" evidence="1">
    <location>
        <begin position="14"/>
        <end position="36"/>
    </location>
</feature>
<protein>
    <recommendedName>
        <fullName evidence="4">Secreted protein</fullName>
    </recommendedName>
</protein>
<gene>
    <name evidence="2" type="ORF">OTU49_004528</name>
</gene>
<reference evidence="2 3" key="1">
    <citation type="journal article" date="2024" name="BMC Genomics">
        <title>Genome assembly of redclaw crayfish (Cherax quadricarinatus) provides insights into its immune adaptation and hypoxia tolerance.</title>
        <authorList>
            <person name="Liu Z."/>
            <person name="Zheng J."/>
            <person name="Li H."/>
            <person name="Fang K."/>
            <person name="Wang S."/>
            <person name="He J."/>
            <person name="Zhou D."/>
            <person name="Weng S."/>
            <person name="Chi M."/>
            <person name="Gu Z."/>
            <person name="He J."/>
            <person name="Li F."/>
            <person name="Wang M."/>
        </authorList>
    </citation>
    <scope>NUCLEOTIDE SEQUENCE [LARGE SCALE GENOMIC DNA]</scope>
    <source>
        <strain evidence="2">ZL_2023a</strain>
    </source>
</reference>
<proteinExistence type="predicted"/>
<accession>A0AAW0XCT6</accession>
<feature type="non-terminal residue" evidence="2">
    <location>
        <position position="1"/>
    </location>
</feature>
<name>A0AAW0XCT6_CHEQU</name>
<keyword evidence="1" id="KW-1133">Transmembrane helix</keyword>
<feature type="transmembrane region" description="Helical" evidence="1">
    <location>
        <begin position="48"/>
        <end position="65"/>
    </location>
</feature>
<evidence type="ECO:0000313" key="2">
    <source>
        <dbReference type="EMBL" id="KAK8737500.1"/>
    </source>
</evidence>
<keyword evidence="3" id="KW-1185">Reference proteome</keyword>
<keyword evidence="1" id="KW-0812">Transmembrane</keyword>
<comment type="caution">
    <text evidence="2">The sequence shown here is derived from an EMBL/GenBank/DDBJ whole genome shotgun (WGS) entry which is preliminary data.</text>
</comment>
<dbReference type="Proteomes" id="UP001445076">
    <property type="component" value="Unassembled WGS sequence"/>
</dbReference>
<evidence type="ECO:0000256" key="1">
    <source>
        <dbReference type="SAM" id="Phobius"/>
    </source>
</evidence>
<keyword evidence="1" id="KW-0472">Membrane</keyword>
<evidence type="ECO:0008006" key="4">
    <source>
        <dbReference type="Google" id="ProtNLM"/>
    </source>
</evidence>